<evidence type="ECO:0000256" key="1">
    <source>
        <dbReference type="SAM" id="SignalP"/>
    </source>
</evidence>
<name>A0A562R496_9BURK</name>
<dbReference type="AlphaFoldDB" id="A0A562R496"/>
<keyword evidence="1" id="KW-0732">Signal</keyword>
<evidence type="ECO:0000313" key="3">
    <source>
        <dbReference type="Proteomes" id="UP000318431"/>
    </source>
</evidence>
<organism evidence="2 3">
    <name type="scientific">Pseudoduganella lurida</name>
    <dbReference type="NCBI Taxonomy" id="1036180"/>
    <lineage>
        <taxon>Bacteria</taxon>
        <taxon>Pseudomonadati</taxon>
        <taxon>Pseudomonadota</taxon>
        <taxon>Betaproteobacteria</taxon>
        <taxon>Burkholderiales</taxon>
        <taxon>Oxalobacteraceae</taxon>
        <taxon>Telluria group</taxon>
        <taxon>Pseudoduganella</taxon>
    </lineage>
</organism>
<comment type="caution">
    <text evidence="2">The sequence shown here is derived from an EMBL/GenBank/DDBJ whole genome shotgun (WGS) entry which is preliminary data.</text>
</comment>
<sequence length="326" mass="34854">MRLHLYRTILQWTALGALALSGNAGASDLAGQGSHYFASASGCPLPKISMRAVLCNRIALDDQATTATVDTGTHRIHFDNTRRYGRKTIVGDVLLQGSALDEAGRRVPVGVHLILSKDGDSWSFSGHPHTPVMGRFSEVRIDPYLVDVPSESGRRVLISADQAAKLVTDPALAARLTSHLVQVRDTRGTHPGDADITIFLGAGKASKPVLRARLQGTGAADALLAQGTWSFELEALTGRIPDQVVRRELFLYGLSGQPTLDPLMQHGFASRDRLTIGAVDGRGYLRYGDRQQAFDGAADAAAAFLQQSFIGLVLGTRFAAADASAR</sequence>
<feature type="chain" id="PRO_5021862589" description="DUF2125 domain-containing protein" evidence="1">
    <location>
        <begin position="27"/>
        <end position="326"/>
    </location>
</feature>
<dbReference type="EMBL" id="VLLB01000006">
    <property type="protein sequence ID" value="TWI63424.1"/>
    <property type="molecule type" value="Genomic_DNA"/>
</dbReference>
<accession>A0A562R496</accession>
<evidence type="ECO:0008006" key="4">
    <source>
        <dbReference type="Google" id="ProtNLM"/>
    </source>
</evidence>
<protein>
    <recommendedName>
        <fullName evidence="4">DUF2125 domain-containing protein</fullName>
    </recommendedName>
</protein>
<dbReference type="OrthoDB" id="8990008at2"/>
<keyword evidence="3" id="KW-1185">Reference proteome</keyword>
<gene>
    <name evidence="2" type="ORF">IP91_03394</name>
</gene>
<evidence type="ECO:0000313" key="2">
    <source>
        <dbReference type="EMBL" id="TWI63424.1"/>
    </source>
</evidence>
<feature type="signal peptide" evidence="1">
    <location>
        <begin position="1"/>
        <end position="26"/>
    </location>
</feature>
<dbReference type="RefSeq" id="WP_145650290.1">
    <property type="nucleotide sequence ID" value="NZ_VLLB01000006.1"/>
</dbReference>
<proteinExistence type="predicted"/>
<dbReference type="Proteomes" id="UP000318431">
    <property type="component" value="Unassembled WGS sequence"/>
</dbReference>
<reference evidence="2 3" key="1">
    <citation type="journal article" date="2015" name="Stand. Genomic Sci.">
        <title>Genomic Encyclopedia of Bacterial and Archaeal Type Strains, Phase III: the genomes of soil and plant-associated and newly described type strains.</title>
        <authorList>
            <person name="Whitman W.B."/>
            <person name="Woyke T."/>
            <person name="Klenk H.P."/>
            <person name="Zhou Y."/>
            <person name="Lilburn T.G."/>
            <person name="Beck B.J."/>
            <person name="De Vos P."/>
            <person name="Vandamme P."/>
            <person name="Eisen J.A."/>
            <person name="Garrity G."/>
            <person name="Hugenholtz P."/>
            <person name="Kyrpides N.C."/>
        </authorList>
    </citation>
    <scope>NUCLEOTIDE SEQUENCE [LARGE SCALE GENOMIC DNA]</scope>
    <source>
        <strain evidence="2 3">CGMCC 1.10822</strain>
    </source>
</reference>